<protein>
    <recommendedName>
        <fullName evidence="3">Outer membrane protein beta-barrel domain-containing protein</fullName>
    </recommendedName>
</protein>
<dbReference type="AlphaFoldDB" id="A0A9X0HHU5"/>
<evidence type="ECO:0000313" key="1">
    <source>
        <dbReference type="EMBL" id="KUG06146.1"/>
    </source>
</evidence>
<organism evidence="1 2">
    <name type="scientific">Solirubrum puertoriconensis</name>
    <dbReference type="NCBI Taxonomy" id="1751427"/>
    <lineage>
        <taxon>Bacteria</taxon>
        <taxon>Pseudomonadati</taxon>
        <taxon>Bacteroidota</taxon>
        <taxon>Cytophagia</taxon>
        <taxon>Cytophagales</taxon>
    </lineage>
</organism>
<name>A0A9X0HHU5_SOLP1</name>
<dbReference type="Proteomes" id="UP000054223">
    <property type="component" value="Unassembled WGS sequence"/>
</dbReference>
<evidence type="ECO:0000313" key="2">
    <source>
        <dbReference type="Proteomes" id="UP000054223"/>
    </source>
</evidence>
<evidence type="ECO:0008006" key="3">
    <source>
        <dbReference type="Google" id="ProtNLM"/>
    </source>
</evidence>
<dbReference type="EMBL" id="LNAL01000008">
    <property type="protein sequence ID" value="KUG06146.1"/>
    <property type="molecule type" value="Genomic_DNA"/>
</dbReference>
<sequence>MAGLLCWQLPSVAQTEKGSKLIGLSVGDLNYERPNNGYSTLSARFMPSAGVFVLDNLALGAGLDLAYSRYQFGQASNASFSDRTLQYGLAPFARYYFLGSERHKLFGQLTASASHISARRVTESSAGEKTPTSKVAACLATVLRWATTTSLPPTPR</sequence>
<keyword evidence="2" id="KW-1185">Reference proteome</keyword>
<accession>A0A9X0HHU5</accession>
<reference evidence="1 2" key="1">
    <citation type="submission" date="2015-11" db="EMBL/GenBank/DDBJ databases">
        <title>Solirubrum puertoriconensis gen. nov. an environmental bacteria isolated in Puerto Rico.</title>
        <authorList>
            <person name="Cuebas-Irizarry M.F."/>
            <person name="Montalvo-Rodriguez R."/>
        </authorList>
    </citation>
    <scope>NUCLEOTIDE SEQUENCE [LARGE SCALE GENOMIC DNA]</scope>
    <source>
        <strain evidence="1 2">MC1A</strain>
    </source>
</reference>
<comment type="caution">
    <text evidence="1">The sequence shown here is derived from an EMBL/GenBank/DDBJ whole genome shotgun (WGS) entry which is preliminary data.</text>
</comment>
<proteinExistence type="predicted"/>
<gene>
    <name evidence="1" type="ORF">ASU33_01910</name>
</gene>